<dbReference type="InterPro" id="IPR036286">
    <property type="entry name" value="LexA/Signal_pep-like_sf"/>
</dbReference>
<feature type="domain" description="Peptidase S26" evidence="3">
    <location>
        <begin position="89"/>
        <end position="127"/>
    </location>
</feature>
<dbReference type="PRINTS" id="PR00727">
    <property type="entry name" value="LEADERPTASE"/>
</dbReference>
<dbReference type="SUPFAM" id="SSF51306">
    <property type="entry name" value="LexA/Signal peptidase"/>
    <property type="match status" value="1"/>
</dbReference>
<evidence type="ECO:0000259" key="3">
    <source>
        <dbReference type="Pfam" id="PF10502"/>
    </source>
</evidence>
<proteinExistence type="predicted"/>
<name>A0ABQ2Z614_9ACTN</name>
<comment type="caution">
    <text evidence="4">The sequence shown here is derived from an EMBL/GenBank/DDBJ whole genome shotgun (WGS) entry which is preliminary data.</text>
</comment>
<accession>A0ABQ2Z614</accession>
<dbReference type="InterPro" id="IPR019533">
    <property type="entry name" value="Peptidase_S26"/>
</dbReference>
<evidence type="ECO:0000256" key="1">
    <source>
        <dbReference type="ARBA" id="ARBA00004401"/>
    </source>
</evidence>
<gene>
    <name evidence="4" type="ORF">GCM10010384_06050</name>
</gene>
<keyword evidence="5" id="KW-1185">Reference proteome</keyword>
<reference evidence="5" key="1">
    <citation type="journal article" date="2019" name="Int. J. Syst. Evol. Microbiol.">
        <title>The Global Catalogue of Microorganisms (GCM) 10K type strain sequencing project: providing services to taxonomists for standard genome sequencing and annotation.</title>
        <authorList>
            <consortium name="The Broad Institute Genomics Platform"/>
            <consortium name="The Broad Institute Genome Sequencing Center for Infectious Disease"/>
            <person name="Wu L."/>
            <person name="Ma J."/>
        </authorList>
    </citation>
    <scope>NUCLEOTIDE SEQUENCE [LARGE SCALE GENOMIC DNA]</scope>
    <source>
        <strain evidence="5">JCM 4957</strain>
    </source>
</reference>
<dbReference type="CDD" id="cd06530">
    <property type="entry name" value="S26_SPase_I"/>
    <property type="match status" value="1"/>
</dbReference>
<evidence type="ECO:0000256" key="2">
    <source>
        <dbReference type="SAM" id="MobiDB-lite"/>
    </source>
</evidence>
<sequence length="134" mass="14221">MERAYRNGDRVLVRRLSRNGVPDIGRGGVVVAAWRPPSGDPPGALVTRGEATRPASRPPGAHGWMIKRVVAGPGDPVPAGLGPALAARAGKPVPQDRFVLLGDNAAHSHDSRHTGFVQRGDILAVVVRRLTRPR</sequence>
<evidence type="ECO:0000313" key="4">
    <source>
        <dbReference type="EMBL" id="GGY04559.1"/>
    </source>
</evidence>
<dbReference type="InterPro" id="IPR000223">
    <property type="entry name" value="Pept_S26A_signal_pept_1"/>
</dbReference>
<dbReference type="Pfam" id="PF10502">
    <property type="entry name" value="Peptidase_S26"/>
    <property type="match status" value="1"/>
</dbReference>
<organism evidence="4 5">
    <name type="scientific">Streptomyces djakartensis</name>
    <dbReference type="NCBI Taxonomy" id="68193"/>
    <lineage>
        <taxon>Bacteria</taxon>
        <taxon>Bacillati</taxon>
        <taxon>Actinomycetota</taxon>
        <taxon>Actinomycetes</taxon>
        <taxon>Kitasatosporales</taxon>
        <taxon>Streptomycetaceae</taxon>
        <taxon>Streptomyces</taxon>
    </lineage>
</organism>
<protein>
    <recommendedName>
        <fullName evidence="3">Peptidase S26 domain-containing protein</fullName>
    </recommendedName>
</protein>
<dbReference type="EMBL" id="BMWE01000001">
    <property type="protein sequence ID" value="GGY04559.1"/>
    <property type="molecule type" value="Genomic_DNA"/>
</dbReference>
<feature type="region of interest" description="Disordered" evidence="2">
    <location>
        <begin position="35"/>
        <end position="60"/>
    </location>
</feature>
<evidence type="ECO:0000313" key="5">
    <source>
        <dbReference type="Proteomes" id="UP000653308"/>
    </source>
</evidence>
<dbReference type="Proteomes" id="UP000653308">
    <property type="component" value="Unassembled WGS sequence"/>
</dbReference>
<dbReference type="Gene3D" id="2.10.109.10">
    <property type="entry name" value="Umud Fragment, subunit A"/>
    <property type="match status" value="1"/>
</dbReference>
<comment type="subcellular location">
    <subcellularLocation>
        <location evidence="1">Cell membrane</location>
        <topology evidence="1">Single-pass type II membrane protein</topology>
    </subcellularLocation>
</comment>